<dbReference type="GO" id="GO:0016020">
    <property type="term" value="C:membrane"/>
    <property type="evidence" value="ECO:0007669"/>
    <property type="project" value="UniProtKB-SubCell"/>
</dbReference>
<protein>
    <submittedName>
        <fullName evidence="8">Stabilin-2</fullName>
    </submittedName>
</protein>
<comment type="caution">
    <text evidence="8">The sequence shown here is derived from an EMBL/GenBank/DDBJ whole genome shotgun (WGS) entry which is preliminary data.</text>
</comment>
<dbReference type="SMART" id="SM00181">
    <property type="entry name" value="EGF"/>
    <property type="match status" value="2"/>
</dbReference>
<feature type="domain" description="EGF-like" evidence="7">
    <location>
        <begin position="81"/>
        <end position="122"/>
    </location>
</feature>
<evidence type="ECO:0000256" key="1">
    <source>
        <dbReference type="ARBA" id="ARBA00004370"/>
    </source>
</evidence>
<feature type="disulfide bond" evidence="6">
    <location>
        <begin position="48"/>
        <end position="65"/>
    </location>
</feature>
<dbReference type="InterPro" id="IPR024731">
    <property type="entry name" value="NELL2-like_EGF"/>
</dbReference>
<dbReference type="EMBL" id="VSRR010007580">
    <property type="protein sequence ID" value="MPC47155.1"/>
    <property type="molecule type" value="Genomic_DNA"/>
</dbReference>
<organism evidence="8 9">
    <name type="scientific">Portunus trituberculatus</name>
    <name type="common">Swimming crab</name>
    <name type="synonym">Neptunus trituberculatus</name>
    <dbReference type="NCBI Taxonomy" id="210409"/>
    <lineage>
        <taxon>Eukaryota</taxon>
        <taxon>Metazoa</taxon>
        <taxon>Ecdysozoa</taxon>
        <taxon>Arthropoda</taxon>
        <taxon>Crustacea</taxon>
        <taxon>Multicrustacea</taxon>
        <taxon>Malacostraca</taxon>
        <taxon>Eumalacostraca</taxon>
        <taxon>Eucarida</taxon>
        <taxon>Decapoda</taxon>
        <taxon>Pleocyemata</taxon>
        <taxon>Brachyura</taxon>
        <taxon>Eubrachyura</taxon>
        <taxon>Portunoidea</taxon>
        <taxon>Portunidae</taxon>
        <taxon>Portuninae</taxon>
        <taxon>Portunus</taxon>
    </lineage>
</organism>
<feature type="disulfide bond" evidence="6">
    <location>
        <begin position="91"/>
        <end position="108"/>
    </location>
</feature>
<evidence type="ECO:0000313" key="9">
    <source>
        <dbReference type="Proteomes" id="UP000324222"/>
    </source>
</evidence>
<dbReference type="Pfam" id="PF12947">
    <property type="entry name" value="EGF_3"/>
    <property type="match status" value="2"/>
</dbReference>
<dbReference type="Gene3D" id="2.10.25.10">
    <property type="entry name" value="Laminin"/>
    <property type="match status" value="2"/>
</dbReference>
<keyword evidence="3" id="KW-0472">Membrane</keyword>
<feature type="domain" description="EGF-like" evidence="7">
    <location>
        <begin position="38"/>
        <end position="79"/>
    </location>
</feature>
<dbReference type="AlphaFoldDB" id="A0A5B7FNT6"/>
<gene>
    <name evidence="8" type="primary">STAB2_0</name>
    <name evidence="8" type="ORF">E2C01_040891</name>
</gene>
<accession>A0A5B7FNT6</accession>
<evidence type="ECO:0000256" key="6">
    <source>
        <dbReference type="PROSITE-ProRule" id="PRU00076"/>
    </source>
</evidence>
<name>A0A5B7FNT6_PORTR</name>
<dbReference type="PROSITE" id="PS50026">
    <property type="entry name" value="EGF_3"/>
    <property type="match status" value="2"/>
</dbReference>
<evidence type="ECO:0000313" key="8">
    <source>
        <dbReference type="EMBL" id="MPC47155.1"/>
    </source>
</evidence>
<reference evidence="8 9" key="1">
    <citation type="submission" date="2019-05" db="EMBL/GenBank/DDBJ databases">
        <title>Another draft genome of Portunus trituberculatus and its Hox gene families provides insights of decapod evolution.</title>
        <authorList>
            <person name="Jeong J.-H."/>
            <person name="Song I."/>
            <person name="Kim S."/>
            <person name="Choi T."/>
            <person name="Kim D."/>
            <person name="Ryu S."/>
            <person name="Kim W."/>
        </authorList>
    </citation>
    <scope>NUCLEOTIDE SEQUENCE [LARGE SCALE GENOMIC DNA]</scope>
    <source>
        <tissue evidence="8">Muscle</tissue>
    </source>
</reference>
<evidence type="ECO:0000256" key="5">
    <source>
        <dbReference type="ARBA" id="ARBA00023180"/>
    </source>
</evidence>
<keyword evidence="5" id="KW-0325">Glycoprotein</keyword>
<sequence length="149" mass="16684">MGKCFCPWGYFYDYSQHACQANSTSGYNFNIQGGDQVQTVSCHDVNRCHPNAQCTYNSYTRQYSCQCNAGYSGDGYHCNKLDVSCDHVDICHIHAHCVFDDQTLQHVCVCSSGYEGDGIVCIPQVKSIWWVVGCLEWADSQQLVVQVSV</sequence>
<keyword evidence="2 6" id="KW-0245">EGF-like domain</keyword>
<keyword evidence="9" id="KW-1185">Reference proteome</keyword>
<dbReference type="InterPro" id="IPR000742">
    <property type="entry name" value="EGF"/>
</dbReference>
<comment type="caution">
    <text evidence="6">Lacks conserved residue(s) required for the propagation of feature annotation.</text>
</comment>
<evidence type="ECO:0000259" key="7">
    <source>
        <dbReference type="PROSITE" id="PS50026"/>
    </source>
</evidence>
<comment type="subcellular location">
    <subcellularLocation>
        <location evidence="1">Membrane</location>
    </subcellularLocation>
</comment>
<evidence type="ECO:0000256" key="3">
    <source>
        <dbReference type="ARBA" id="ARBA00023136"/>
    </source>
</evidence>
<dbReference type="Proteomes" id="UP000324222">
    <property type="component" value="Unassembled WGS sequence"/>
</dbReference>
<dbReference type="PROSITE" id="PS01186">
    <property type="entry name" value="EGF_2"/>
    <property type="match status" value="2"/>
</dbReference>
<proteinExistence type="predicted"/>
<dbReference type="OrthoDB" id="6375837at2759"/>
<evidence type="ECO:0000256" key="4">
    <source>
        <dbReference type="ARBA" id="ARBA00023157"/>
    </source>
</evidence>
<evidence type="ECO:0000256" key="2">
    <source>
        <dbReference type="ARBA" id="ARBA00022536"/>
    </source>
</evidence>
<keyword evidence="4 6" id="KW-1015">Disulfide bond</keyword>
<dbReference type="PANTHER" id="PTHR24038:SF11">
    <property type="entry name" value="INTEGRIN BETA-LIKE PROTEIN E"/>
    <property type="match status" value="1"/>
</dbReference>
<dbReference type="PANTHER" id="PTHR24038">
    <property type="entry name" value="STABILIN"/>
    <property type="match status" value="1"/>
</dbReference>